<feature type="transmembrane region" description="Helical" evidence="1">
    <location>
        <begin position="44"/>
        <end position="65"/>
    </location>
</feature>
<keyword evidence="1" id="KW-1133">Transmembrane helix</keyword>
<accession>A0A8K1FLE9</accession>
<keyword evidence="3" id="KW-1185">Reference proteome</keyword>
<gene>
    <name evidence="2" type="ORF">Poli38472_005226</name>
</gene>
<feature type="transmembrane region" description="Helical" evidence="1">
    <location>
        <begin position="208"/>
        <end position="225"/>
    </location>
</feature>
<evidence type="ECO:0000313" key="3">
    <source>
        <dbReference type="Proteomes" id="UP000794436"/>
    </source>
</evidence>
<dbReference type="Proteomes" id="UP000794436">
    <property type="component" value="Unassembled WGS sequence"/>
</dbReference>
<feature type="transmembrane region" description="Helical" evidence="1">
    <location>
        <begin position="437"/>
        <end position="456"/>
    </location>
</feature>
<name>A0A8K1FLE9_PYTOL</name>
<evidence type="ECO:0000256" key="1">
    <source>
        <dbReference type="SAM" id="Phobius"/>
    </source>
</evidence>
<keyword evidence="1" id="KW-0812">Transmembrane</keyword>
<dbReference type="AlphaFoldDB" id="A0A8K1FLE9"/>
<feature type="transmembrane region" description="Helical" evidence="1">
    <location>
        <begin position="142"/>
        <end position="163"/>
    </location>
</feature>
<reference evidence="2" key="1">
    <citation type="submission" date="2019-03" db="EMBL/GenBank/DDBJ databases">
        <title>Long read genome sequence of the mycoparasitic Pythium oligandrum ATCC 38472 isolated from sugarbeet rhizosphere.</title>
        <authorList>
            <person name="Gaulin E."/>
        </authorList>
    </citation>
    <scope>NUCLEOTIDE SEQUENCE</scope>
    <source>
        <strain evidence="2">ATCC 38472_TT</strain>
    </source>
</reference>
<dbReference type="EMBL" id="SPLM01000073">
    <property type="protein sequence ID" value="TMW62608.1"/>
    <property type="molecule type" value="Genomic_DNA"/>
</dbReference>
<sequence length="513" mass="59301">MADAMKKLFLRTTTVWEKYQIELHGQYSVERLFKMKTYAEQTSWGRLALVYCMSVVPCLVVNIGLECIPLRPISEGLAGSTTFFIRSAIVLHFMGFLAFQHYRQLIPELPSSVKQICVMTLVLAMGTLLNEYLFARWIGHPVPFLVIVVAPTYMSLLLLNIGVAWGKFLRSNKDVFWELVNLQIVLTFVFSLAFAYPVYNYFFVRIPPAYQLWFTMLLPVIKILAKNASATSLRSTMLLMLMDVVHAWLSLRDITLMMDEIDATRAKLTAKRQQQGDTDEQDKALADLPAHVLFLVKASPKLFEVGNIRLQTRSAMRNPTHLSRIKVSRMVVLKGLEEIEQPALLFDLSRLETRFPEAEQKLLLQTLDVKARSKYVASVLKLLHMVEFLVLVEFTEVIIPFVYSVYLYATFLLPNHLYHTQLRDAEASELRRTLGNVMIYASLELFSFVFFQVLIYRKIRISPAHQLAFVLEKQWTLVQLKLCVWFLFIIQFSVDHFGNDYSFTFAWLKQSDP</sequence>
<organism evidence="2 3">
    <name type="scientific">Pythium oligandrum</name>
    <name type="common">Mycoparasitic fungus</name>
    <dbReference type="NCBI Taxonomy" id="41045"/>
    <lineage>
        <taxon>Eukaryota</taxon>
        <taxon>Sar</taxon>
        <taxon>Stramenopiles</taxon>
        <taxon>Oomycota</taxon>
        <taxon>Peronosporomycetes</taxon>
        <taxon>Pythiales</taxon>
        <taxon>Pythiaceae</taxon>
        <taxon>Pythium</taxon>
    </lineage>
</organism>
<proteinExistence type="predicted"/>
<protein>
    <submittedName>
        <fullName evidence="2">Uncharacterized protein</fullName>
    </submittedName>
</protein>
<comment type="caution">
    <text evidence="2">The sequence shown here is derived from an EMBL/GenBank/DDBJ whole genome shotgun (WGS) entry which is preliminary data.</text>
</comment>
<feature type="transmembrane region" description="Helical" evidence="1">
    <location>
        <begin position="77"/>
        <end position="99"/>
    </location>
</feature>
<dbReference type="OrthoDB" id="143058at2759"/>
<feature type="transmembrane region" description="Helical" evidence="1">
    <location>
        <begin position="477"/>
        <end position="494"/>
    </location>
</feature>
<feature type="transmembrane region" description="Helical" evidence="1">
    <location>
        <begin position="175"/>
        <end position="196"/>
    </location>
</feature>
<evidence type="ECO:0000313" key="2">
    <source>
        <dbReference type="EMBL" id="TMW62608.1"/>
    </source>
</evidence>
<feature type="transmembrane region" description="Helical" evidence="1">
    <location>
        <begin position="388"/>
        <end position="409"/>
    </location>
</feature>
<feature type="transmembrane region" description="Helical" evidence="1">
    <location>
        <begin position="111"/>
        <end position="130"/>
    </location>
</feature>
<keyword evidence="1" id="KW-0472">Membrane</keyword>